<evidence type="ECO:0000313" key="10">
    <source>
        <dbReference type="Proteomes" id="UP000033452"/>
    </source>
</evidence>
<evidence type="ECO:0000256" key="7">
    <source>
        <dbReference type="SAM" id="SignalP"/>
    </source>
</evidence>
<dbReference type="PATRIC" id="fig|43658.5.peg.4842"/>
<feature type="signal peptide" evidence="7">
    <location>
        <begin position="1"/>
        <end position="20"/>
    </location>
</feature>
<dbReference type="GO" id="GO:0046872">
    <property type="term" value="F:metal ion binding"/>
    <property type="evidence" value="ECO:0007669"/>
    <property type="project" value="UniProtKB-KW"/>
</dbReference>
<dbReference type="AlphaFoldDB" id="A0A0F4QCF1"/>
<keyword evidence="4 6" id="KW-0862">Zinc</keyword>
<evidence type="ECO:0000256" key="2">
    <source>
        <dbReference type="ARBA" id="ARBA00022723"/>
    </source>
</evidence>
<comment type="cofactor">
    <cofactor evidence="6">
        <name>Zn(2+)</name>
        <dbReference type="ChEBI" id="CHEBI:29105"/>
    </cofactor>
    <text evidence="6">Binds 1 zinc ion per subunit.</text>
</comment>
<keyword evidence="10" id="KW-1185">Reference proteome</keyword>
<feature type="chain" id="PRO_5002475534" description="Peptidase M48 domain-containing protein" evidence="7">
    <location>
        <begin position="21"/>
        <end position="386"/>
    </location>
</feature>
<dbReference type="InterPro" id="IPR051156">
    <property type="entry name" value="Mito/Outer_Membr_Metalloprot"/>
</dbReference>
<reference evidence="9 10" key="1">
    <citation type="journal article" date="2015" name="BMC Genomics">
        <title>Genome mining reveals unlocked bioactive potential of marine Gram-negative bacteria.</title>
        <authorList>
            <person name="Machado H."/>
            <person name="Sonnenschein E.C."/>
            <person name="Melchiorsen J."/>
            <person name="Gram L."/>
        </authorList>
    </citation>
    <scope>NUCLEOTIDE SEQUENCE [LARGE SCALE GENOMIC DNA]</scope>
    <source>
        <strain evidence="9 10">S2471</strain>
    </source>
</reference>
<dbReference type="Gene3D" id="3.30.2010.10">
    <property type="entry name" value="Metalloproteases ('zincins'), catalytic domain"/>
    <property type="match status" value="1"/>
</dbReference>
<evidence type="ECO:0000256" key="3">
    <source>
        <dbReference type="ARBA" id="ARBA00022801"/>
    </source>
</evidence>
<dbReference type="InterPro" id="IPR001915">
    <property type="entry name" value="Peptidase_M48"/>
</dbReference>
<evidence type="ECO:0000256" key="5">
    <source>
        <dbReference type="ARBA" id="ARBA00023049"/>
    </source>
</evidence>
<keyword evidence="3 6" id="KW-0378">Hydrolase</keyword>
<dbReference type="GO" id="GO:0004222">
    <property type="term" value="F:metalloendopeptidase activity"/>
    <property type="evidence" value="ECO:0007669"/>
    <property type="project" value="InterPro"/>
</dbReference>
<keyword evidence="2" id="KW-0479">Metal-binding</keyword>
<dbReference type="OrthoDB" id="9810445at2"/>
<comment type="caution">
    <text evidence="9">The sequence shown here is derived from an EMBL/GenBank/DDBJ whole genome shotgun (WGS) entry which is preliminary data.</text>
</comment>
<sequence length="386" mass="43806">MLRLAFIILLTAAGMHSVKASELTFAPTIDTKYEPDWSSDEGGFWYKVNQIEADIKSSPYLVRDAALNDYVNSMICKIAGEYCASIRVYIIDNPHFNASMYPNGMMHVWTGLLLRVENEAQLAAVLGHEIAHFLRAHQIAQWRSAQNSAWAAVLLDTGIAAITGVYGVATLAMSGSGAAFSRTHEKEADIMGAELMHKAGYNPKAASELWQRVLEEREQDQSKDSSWSFWASHPPSKERSEYLLAHADKLKALPKPESQSEPLFKLLSTNYFKLMKNHVDLQEHEQTKILLQRHSSLGYPKEKIDFFFGELYRKRAQDGDTDKALEYYQASIQSPNSPPQAFKHLAYLYLKKKDKEQAKAHFMNYLERVPQAKDKAMIKYYLKSLG</sequence>
<evidence type="ECO:0000256" key="1">
    <source>
        <dbReference type="ARBA" id="ARBA00022670"/>
    </source>
</evidence>
<dbReference type="RefSeq" id="WP_046007291.1">
    <property type="nucleotide sequence ID" value="NZ_JXYA01000076.1"/>
</dbReference>
<dbReference type="GO" id="GO:0016020">
    <property type="term" value="C:membrane"/>
    <property type="evidence" value="ECO:0007669"/>
    <property type="project" value="TreeGrafter"/>
</dbReference>
<name>A0A0F4QCF1_9GAMM</name>
<evidence type="ECO:0000256" key="6">
    <source>
        <dbReference type="RuleBase" id="RU003983"/>
    </source>
</evidence>
<dbReference type="Pfam" id="PF01435">
    <property type="entry name" value="Peptidase_M48"/>
    <property type="match status" value="1"/>
</dbReference>
<evidence type="ECO:0000256" key="4">
    <source>
        <dbReference type="ARBA" id="ARBA00022833"/>
    </source>
</evidence>
<keyword evidence="1 6" id="KW-0645">Protease</keyword>
<dbReference type="CDD" id="cd07324">
    <property type="entry name" value="M48C_Oma1-like"/>
    <property type="match status" value="1"/>
</dbReference>
<dbReference type="PANTHER" id="PTHR22726">
    <property type="entry name" value="METALLOENDOPEPTIDASE OMA1"/>
    <property type="match status" value="1"/>
</dbReference>
<evidence type="ECO:0000259" key="8">
    <source>
        <dbReference type="Pfam" id="PF01435"/>
    </source>
</evidence>
<keyword evidence="7" id="KW-0732">Signal</keyword>
<gene>
    <name evidence="9" type="ORF">TW77_22930</name>
</gene>
<comment type="similarity">
    <text evidence="6">Belongs to the peptidase M48 family.</text>
</comment>
<accession>A0A0F4QCF1</accession>
<organism evidence="9 10">
    <name type="scientific">Pseudoalteromonas rubra</name>
    <dbReference type="NCBI Taxonomy" id="43658"/>
    <lineage>
        <taxon>Bacteria</taxon>
        <taxon>Pseudomonadati</taxon>
        <taxon>Pseudomonadota</taxon>
        <taxon>Gammaproteobacteria</taxon>
        <taxon>Alteromonadales</taxon>
        <taxon>Pseudoalteromonadaceae</taxon>
        <taxon>Pseudoalteromonas</taxon>
    </lineage>
</organism>
<protein>
    <recommendedName>
        <fullName evidence="8">Peptidase M48 domain-containing protein</fullName>
    </recommendedName>
</protein>
<proteinExistence type="inferred from homology"/>
<feature type="domain" description="Peptidase M48" evidence="8">
    <location>
        <begin position="64"/>
        <end position="243"/>
    </location>
</feature>
<dbReference type="Proteomes" id="UP000033452">
    <property type="component" value="Unassembled WGS sequence"/>
</dbReference>
<dbReference type="Gene3D" id="1.25.40.10">
    <property type="entry name" value="Tetratricopeptide repeat domain"/>
    <property type="match status" value="1"/>
</dbReference>
<dbReference type="InterPro" id="IPR011990">
    <property type="entry name" value="TPR-like_helical_dom_sf"/>
</dbReference>
<dbReference type="PANTHER" id="PTHR22726:SF1">
    <property type="entry name" value="METALLOENDOPEPTIDASE OMA1, MITOCHONDRIAL"/>
    <property type="match status" value="1"/>
</dbReference>
<evidence type="ECO:0000313" key="9">
    <source>
        <dbReference type="EMBL" id="KJZ05348.1"/>
    </source>
</evidence>
<keyword evidence="5 6" id="KW-0482">Metalloprotease</keyword>
<dbReference type="EMBL" id="JXYA01000076">
    <property type="protein sequence ID" value="KJZ05348.1"/>
    <property type="molecule type" value="Genomic_DNA"/>
</dbReference>
<dbReference type="SUPFAM" id="SSF81901">
    <property type="entry name" value="HCP-like"/>
    <property type="match status" value="1"/>
</dbReference>
<dbReference type="GO" id="GO:0051603">
    <property type="term" value="P:proteolysis involved in protein catabolic process"/>
    <property type="evidence" value="ECO:0007669"/>
    <property type="project" value="TreeGrafter"/>
</dbReference>